<dbReference type="STRING" id="4096.A0A1U7YLS8"/>
<feature type="region of interest" description="Disordered" evidence="1">
    <location>
        <begin position="1"/>
        <end position="23"/>
    </location>
</feature>
<evidence type="ECO:0000313" key="3">
    <source>
        <dbReference type="RefSeq" id="XP_009799790.1"/>
    </source>
</evidence>
<protein>
    <submittedName>
        <fullName evidence="3">Uncharacterized protein LOC104245809</fullName>
    </submittedName>
</protein>
<dbReference type="AlphaFoldDB" id="A0A1U7YLS8"/>
<dbReference type="RefSeq" id="XP_009799790.1">
    <property type="nucleotide sequence ID" value="XM_009801488.1"/>
</dbReference>
<evidence type="ECO:0000313" key="2">
    <source>
        <dbReference type="Proteomes" id="UP000189701"/>
    </source>
</evidence>
<sequence>MNLSIIGTDDSSSEEEDEAEDQACSDGLAYDSEELEQFEAQSKKHPSENLNEYKEIYKGMSFKDIPEARKFMNLYSLVNQKKLKLVKSDKIRVRYKCVLGFPFKCLISIEKGNEGCRVKTLDPRHDCNPAFDNNSVKYSTIAYYFKKKLQDNPKYKVREMRADLKNSFQLNASKSKVKREKRMILEKLEGSFTDDYNKLEAYANALRDSNPGSDVVINLYKESLLQHKRKFLRMYICFHALNMGYKEGLRPFIGLDGTFLKGKAKGQLLVVGQDNMNHFYPLAWAVVDRETKNKMDLVSGASSQFNGLKYGQ</sequence>
<dbReference type="PANTHER" id="PTHR31973:SF189">
    <property type="entry name" value="TRANSPOSASE, MUDR, PLANT, MULE TRANSPOSASE DOMAIN PROTEIN-RELATED"/>
    <property type="match status" value="1"/>
</dbReference>
<reference evidence="3" key="2">
    <citation type="submission" date="2025-08" db="UniProtKB">
        <authorList>
            <consortium name="RefSeq"/>
        </authorList>
    </citation>
    <scope>IDENTIFICATION</scope>
    <source>
        <tissue evidence="3">Leaf</tissue>
    </source>
</reference>
<dbReference type="PANTHER" id="PTHR31973">
    <property type="entry name" value="POLYPROTEIN, PUTATIVE-RELATED"/>
    <property type="match status" value="1"/>
</dbReference>
<keyword evidence="2" id="KW-1185">Reference proteome</keyword>
<evidence type="ECO:0000256" key="1">
    <source>
        <dbReference type="SAM" id="MobiDB-lite"/>
    </source>
</evidence>
<reference evidence="2" key="1">
    <citation type="journal article" date="2013" name="Genome Biol.">
        <title>Reference genomes and transcriptomes of Nicotiana sylvestris and Nicotiana tomentosiformis.</title>
        <authorList>
            <person name="Sierro N."/>
            <person name="Battey J.N."/>
            <person name="Ouadi S."/>
            <person name="Bovet L."/>
            <person name="Goepfert S."/>
            <person name="Bakaher N."/>
            <person name="Peitsch M.C."/>
            <person name="Ivanov N.V."/>
        </authorList>
    </citation>
    <scope>NUCLEOTIDE SEQUENCE [LARGE SCALE GENOMIC DNA]</scope>
</reference>
<organism evidence="2 3">
    <name type="scientific">Nicotiana sylvestris</name>
    <name type="common">Wood tobacco</name>
    <name type="synonym">South American tobacco</name>
    <dbReference type="NCBI Taxonomy" id="4096"/>
    <lineage>
        <taxon>Eukaryota</taxon>
        <taxon>Viridiplantae</taxon>
        <taxon>Streptophyta</taxon>
        <taxon>Embryophyta</taxon>
        <taxon>Tracheophyta</taxon>
        <taxon>Spermatophyta</taxon>
        <taxon>Magnoliopsida</taxon>
        <taxon>eudicotyledons</taxon>
        <taxon>Gunneridae</taxon>
        <taxon>Pentapetalae</taxon>
        <taxon>asterids</taxon>
        <taxon>lamiids</taxon>
        <taxon>Solanales</taxon>
        <taxon>Solanaceae</taxon>
        <taxon>Nicotianoideae</taxon>
        <taxon>Nicotianeae</taxon>
        <taxon>Nicotiana</taxon>
    </lineage>
</organism>
<gene>
    <name evidence="3" type="primary">LOC104245809</name>
</gene>
<name>A0A1U7YLS8_NICSY</name>
<accession>A0A1U7YLS8</accession>
<feature type="compositionally biased region" description="Acidic residues" evidence="1">
    <location>
        <begin position="11"/>
        <end position="23"/>
    </location>
</feature>
<dbReference type="Proteomes" id="UP000189701">
    <property type="component" value="Unplaced"/>
</dbReference>
<proteinExistence type="predicted"/>